<evidence type="ECO:0000256" key="8">
    <source>
        <dbReference type="ARBA" id="ARBA00023012"/>
    </source>
</evidence>
<keyword evidence="3" id="KW-0597">Phosphoprotein</keyword>
<dbReference type="InterPro" id="IPR036097">
    <property type="entry name" value="HisK_dim/P_sf"/>
</dbReference>
<dbReference type="SMART" id="SM00388">
    <property type="entry name" value="HisKA"/>
    <property type="match status" value="1"/>
</dbReference>
<reference evidence="12 13" key="1">
    <citation type="submission" date="2019-08" db="EMBL/GenBank/DDBJ databases">
        <title>Complete genome sequence of Candidatus Uab amorphum.</title>
        <authorList>
            <person name="Shiratori T."/>
            <person name="Suzuki S."/>
            <person name="Kakizawa Y."/>
            <person name="Ishida K."/>
        </authorList>
    </citation>
    <scope>NUCLEOTIDE SEQUENCE [LARGE SCALE GENOMIC DNA]</scope>
    <source>
        <strain evidence="12 13">SRT547</strain>
    </source>
</reference>
<dbReference type="Gene3D" id="1.10.287.130">
    <property type="match status" value="1"/>
</dbReference>
<dbReference type="InterPro" id="IPR029016">
    <property type="entry name" value="GAF-like_dom_sf"/>
</dbReference>
<evidence type="ECO:0000256" key="1">
    <source>
        <dbReference type="ARBA" id="ARBA00000085"/>
    </source>
</evidence>
<dbReference type="Gene3D" id="3.30.565.10">
    <property type="entry name" value="Histidine kinase-like ATPase, C-terminal domain"/>
    <property type="match status" value="1"/>
</dbReference>
<keyword evidence="8" id="KW-0902">Two-component regulatory system</keyword>
<dbReference type="AlphaFoldDB" id="A0A5S9F732"/>
<dbReference type="PROSITE" id="PS50109">
    <property type="entry name" value="HIS_KIN"/>
    <property type="match status" value="1"/>
</dbReference>
<dbReference type="InterPro" id="IPR003018">
    <property type="entry name" value="GAF"/>
</dbReference>
<evidence type="ECO:0000259" key="10">
    <source>
        <dbReference type="PROSITE" id="PS50006"/>
    </source>
</evidence>
<dbReference type="PANTHER" id="PTHR43065">
    <property type="entry name" value="SENSOR HISTIDINE KINASE"/>
    <property type="match status" value="1"/>
</dbReference>
<dbReference type="Proteomes" id="UP000326354">
    <property type="component" value="Chromosome"/>
</dbReference>
<dbReference type="SUPFAM" id="SSF55874">
    <property type="entry name" value="ATPase domain of HSP90 chaperone/DNA topoisomerase II/histidine kinase"/>
    <property type="match status" value="1"/>
</dbReference>
<evidence type="ECO:0000259" key="11">
    <source>
        <dbReference type="PROSITE" id="PS50109"/>
    </source>
</evidence>
<dbReference type="PRINTS" id="PR00344">
    <property type="entry name" value="BCTRLSENSOR"/>
</dbReference>
<protein>
    <recommendedName>
        <fullName evidence="2">histidine kinase</fullName>
        <ecNumber evidence="2">2.7.13.3</ecNumber>
    </recommendedName>
</protein>
<dbReference type="InterPro" id="IPR000253">
    <property type="entry name" value="FHA_dom"/>
</dbReference>
<dbReference type="Pfam" id="PF02518">
    <property type="entry name" value="HATPase_c"/>
    <property type="match status" value="1"/>
</dbReference>
<proteinExistence type="predicted"/>
<feature type="coiled-coil region" evidence="9">
    <location>
        <begin position="287"/>
        <end position="314"/>
    </location>
</feature>
<dbReference type="Gene3D" id="2.60.200.20">
    <property type="match status" value="1"/>
</dbReference>
<evidence type="ECO:0000256" key="6">
    <source>
        <dbReference type="ARBA" id="ARBA00022777"/>
    </source>
</evidence>
<dbReference type="GO" id="GO:0000155">
    <property type="term" value="F:phosphorelay sensor kinase activity"/>
    <property type="evidence" value="ECO:0007669"/>
    <property type="project" value="InterPro"/>
</dbReference>
<keyword evidence="6 12" id="KW-0418">Kinase</keyword>
<dbReference type="InterPro" id="IPR003594">
    <property type="entry name" value="HATPase_dom"/>
</dbReference>
<dbReference type="Pfam" id="PF16697">
    <property type="entry name" value="Yop-YscD_cpl"/>
    <property type="match status" value="1"/>
</dbReference>
<dbReference type="InterPro" id="IPR005467">
    <property type="entry name" value="His_kinase_dom"/>
</dbReference>
<dbReference type="EC" id="2.7.13.3" evidence="2"/>
<dbReference type="OrthoDB" id="9765274at2"/>
<feature type="domain" description="Histidine kinase" evidence="11">
    <location>
        <begin position="323"/>
        <end position="529"/>
    </location>
</feature>
<evidence type="ECO:0000256" key="9">
    <source>
        <dbReference type="SAM" id="Coils"/>
    </source>
</evidence>
<dbReference type="SUPFAM" id="SSF55781">
    <property type="entry name" value="GAF domain-like"/>
    <property type="match status" value="1"/>
</dbReference>
<dbReference type="KEGG" id="uam:UABAM_06377"/>
<dbReference type="GO" id="GO:0005524">
    <property type="term" value="F:ATP binding"/>
    <property type="evidence" value="ECO:0007669"/>
    <property type="project" value="UniProtKB-KW"/>
</dbReference>
<dbReference type="Gene3D" id="3.30.450.40">
    <property type="match status" value="1"/>
</dbReference>
<organism evidence="12 13">
    <name type="scientific">Uabimicrobium amorphum</name>
    <dbReference type="NCBI Taxonomy" id="2596890"/>
    <lineage>
        <taxon>Bacteria</taxon>
        <taxon>Pseudomonadati</taxon>
        <taxon>Planctomycetota</taxon>
        <taxon>Candidatus Uabimicrobiia</taxon>
        <taxon>Candidatus Uabimicrobiales</taxon>
        <taxon>Candidatus Uabimicrobiaceae</taxon>
        <taxon>Candidatus Uabimicrobium</taxon>
    </lineage>
</organism>
<accession>A0A5S9F732</accession>
<evidence type="ECO:0000256" key="5">
    <source>
        <dbReference type="ARBA" id="ARBA00022741"/>
    </source>
</evidence>
<dbReference type="CDD" id="cd00082">
    <property type="entry name" value="HisKA"/>
    <property type="match status" value="1"/>
</dbReference>
<dbReference type="SMART" id="SM00065">
    <property type="entry name" value="GAF"/>
    <property type="match status" value="1"/>
</dbReference>
<evidence type="ECO:0000256" key="7">
    <source>
        <dbReference type="ARBA" id="ARBA00022840"/>
    </source>
</evidence>
<dbReference type="SUPFAM" id="SSF47384">
    <property type="entry name" value="Homodimeric domain of signal transducing histidine kinase"/>
    <property type="match status" value="1"/>
</dbReference>
<evidence type="ECO:0000313" key="12">
    <source>
        <dbReference type="EMBL" id="BBM87961.1"/>
    </source>
</evidence>
<feature type="domain" description="FHA" evidence="10">
    <location>
        <begin position="27"/>
        <end position="77"/>
    </location>
</feature>
<dbReference type="SMART" id="SM00240">
    <property type="entry name" value="FHA"/>
    <property type="match status" value="1"/>
</dbReference>
<sequence length="529" mass="59521">MKGHVLKLQILSGPGKGRIFHIQKERVTIGRKADQDIRLVDDVKISRCHCEIVHDGADYILHDLNSVNGTWVNDERVTYAQLESGETFTAGQTEFLILNEQESAVTLSSSPTAHLNFSTISTARLSIENSDITVLKKHIAVFQKVSESLVGKLQMENFLEAIVEIIIKAIHAERAFVLLVDQNMQFSEPVVVKNYATSATVSETILRKCIEDRLAILIEDTQSDSDYKNSESIRRSSTRAAMCVPLISKDKVAAVIYLDSRHEQIFHQNDLKLLASIAKQAELAIENIKLYEELQKKHQELKSAQEQLVKNEKLSIVGTLATAISHDMKNILTPILGVSYIVLKNDQVDPSLREAFERQIERLQSLTQQLLSLVRTDPIKLAMGNINDKVEQSLQLIKTEARCQKVTIKRNFTADLPSVYMDVNRLDQVFINLCLNAIQAMAEQEKSVLEVGSHQDDTHVILYFKDNGPGIRPEYQNLIFEPFFTTKSTGTGMGLFSCKKIIEKDHKGILEIESHVGEGTTFTIKLPKK</sequence>
<dbReference type="InterPro" id="IPR004358">
    <property type="entry name" value="Sig_transdc_His_kin-like_C"/>
</dbReference>
<dbReference type="PANTHER" id="PTHR43065:SF10">
    <property type="entry name" value="PEROXIDE STRESS-ACTIVATED HISTIDINE KINASE MAK3"/>
    <property type="match status" value="1"/>
</dbReference>
<dbReference type="SMART" id="SM00387">
    <property type="entry name" value="HATPase_c"/>
    <property type="match status" value="1"/>
</dbReference>
<evidence type="ECO:0000256" key="4">
    <source>
        <dbReference type="ARBA" id="ARBA00022679"/>
    </source>
</evidence>
<dbReference type="EMBL" id="AP019860">
    <property type="protein sequence ID" value="BBM87961.1"/>
    <property type="molecule type" value="Genomic_DNA"/>
</dbReference>
<evidence type="ECO:0000313" key="13">
    <source>
        <dbReference type="Proteomes" id="UP000326354"/>
    </source>
</evidence>
<dbReference type="CDD" id="cd00060">
    <property type="entry name" value="FHA"/>
    <property type="match status" value="1"/>
</dbReference>
<keyword evidence="5" id="KW-0547">Nucleotide-binding</keyword>
<dbReference type="InterPro" id="IPR032030">
    <property type="entry name" value="YscD_cytoplasmic_dom"/>
</dbReference>
<keyword evidence="4" id="KW-0808">Transferase</keyword>
<dbReference type="InterPro" id="IPR008984">
    <property type="entry name" value="SMAD_FHA_dom_sf"/>
</dbReference>
<keyword evidence="13" id="KW-1185">Reference proteome</keyword>
<comment type="catalytic activity">
    <reaction evidence="1">
        <text>ATP + protein L-histidine = ADP + protein N-phospho-L-histidine.</text>
        <dbReference type="EC" id="2.7.13.3"/>
    </reaction>
</comment>
<dbReference type="Pfam" id="PF13185">
    <property type="entry name" value="GAF_2"/>
    <property type="match status" value="1"/>
</dbReference>
<dbReference type="Pfam" id="PF00512">
    <property type="entry name" value="HisKA"/>
    <property type="match status" value="1"/>
</dbReference>
<evidence type="ECO:0000256" key="2">
    <source>
        <dbReference type="ARBA" id="ARBA00012438"/>
    </source>
</evidence>
<dbReference type="InterPro" id="IPR036890">
    <property type="entry name" value="HATPase_C_sf"/>
</dbReference>
<keyword evidence="9" id="KW-0175">Coiled coil</keyword>
<dbReference type="InterPro" id="IPR003661">
    <property type="entry name" value="HisK_dim/P_dom"/>
</dbReference>
<name>A0A5S9F732_UABAM</name>
<evidence type="ECO:0000256" key="3">
    <source>
        <dbReference type="ARBA" id="ARBA00022553"/>
    </source>
</evidence>
<keyword evidence="7" id="KW-0067">ATP-binding</keyword>
<dbReference type="SUPFAM" id="SSF49879">
    <property type="entry name" value="SMAD/FHA domain"/>
    <property type="match status" value="1"/>
</dbReference>
<dbReference type="PROSITE" id="PS50006">
    <property type="entry name" value="FHA_DOMAIN"/>
    <property type="match status" value="1"/>
</dbReference>
<gene>
    <name evidence="12" type="ORF">UABAM_06377</name>
</gene>